<dbReference type="PROSITE" id="PS00236">
    <property type="entry name" value="NEUROTR_ION_CHANNEL"/>
    <property type="match status" value="1"/>
</dbReference>
<keyword evidence="3 18" id="KW-0812">Transmembrane</keyword>
<keyword evidence="9" id="KW-1015">Disulfide bond</keyword>
<dbReference type="GO" id="GO:0004888">
    <property type="term" value="F:transmembrane signaling receptor activity"/>
    <property type="evidence" value="ECO:0007669"/>
    <property type="project" value="InterPro"/>
</dbReference>
<dbReference type="InterPro" id="IPR018000">
    <property type="entry name" value="Neurotransmitter_ion_chnl_CS"/>
</dbReference>
<feature type="transmembrane region" description="Helical" evidence="18">
    <location>
        <begin position="163"/>
        <end position="187"/>
    </location>
</feature>
<dbReference type="SUPFAM" id="SSF63712">
    <property type="entry name" value="Nicotinic receptor ligand binding domain-like"/>
    <property type="match status" value="1"/>
</dbReference>
<dbReference type="GO" id="GO:0034707">
    <property type="term" value="C:chloride channel complex"/>
    <property type="evidence" value="ECO:0007669"/>
    <property type="project" value="UniProtKB-KW"/>
</dbReference>
<dbReference type="Gene3D" id="2.70.170.10">
    <property type="entry name" value="Neurotransmitter-gated ion-channel ligand-binding domain"/>
    <property type="match status" value="1"/>
</dbReference>
<dbReference type="GO" id="GO:0045211">
    <property type="term" value="C:postsynaptic membrane"/>
    <property type="evidence" value="ECO:0007669"/>
    <property type="project" value="UniProtKB-SubCell"/>
</dbReference>
<dbReference type="InterPro" id="IPR036734">
    <property type="entry name" value="Neur_chan_lig-bd_sf"/>
</dbReference>
<comment type="subcellular location">
    <subcellularLocation>
        <location evidence="16">Postsynaptic cell membrane</location>
        <topology evidence="16">Multi-pass membrane protein</topology>
    </subcellularLocation>
</comment>
<dbReference type="PRINTS" id="PR00252">
    <property type="entry name" value="NRIONCHANNEL"/>
</dbReference>
<proteinExistence type="inferred from homology"/>
<name>A0A232F6I2_9HYME</name>
<evidence type="ECO:0000256" key="9">
    <source>
        <dbReference type="ARBA" id="ARBA00023157"/>
    </source>
</evidence>
<evidence type="ECO:0000256" key="3">
    <source>
        <dbReference type="ARBA" id="ARBA00022692"/>
    </source>
</evidence>
<keyword evidence="6" id="KW-0770">Synapse</keyword>
<dbReference type="Gene3D" id="1.20.58.390">
    <property type="entry name" value="Neurotransmitter-gated ion-channel transmembrane domain"/>
    <property type="match status" value="1"/>
</dbReference>
<dbReference type="CDD" id="cd18993">
    <property type="entry name" value="LGIC_ECD_GluCl"/>
    <property type="match status" value="1"/>
</dbReference>
<keyword evidence="12" id="KW-0868">Chloride</keyword>
<dbReference type="AlphaFoldDB" id="A0A232F6I2"/>
<evidence type="ECO:0000256" key="15">
    <source>
        <dbReference type="ARBA" id="ARBA00023303"/>
    </source>
</evidence>
<dbReference type="FunFam" id="2.70.170.10:FF:000022">
    <property type="entry name" value="glutamate-gated chloride channel isoform X1"/>
    <property type="match status" value="1"/>
</dbReference>
<feature type="transmembrane region" description="Helical" evidence="18">
    <location>
        <begin position="228"/>
        <end position="251"/>
    </location>
</feature>
<feature type="domain" description="Neurotransmitter-gated ion-channel ligand-binding" evidence="19">
    <location>
        <begin position="2"/>
        <end position="161"/>
    </location>
</feature>
<evidence type="ECO:0000256" key="4">
    <source>
        <dbReference type="ARBA" id="ARBA00022729"/>
    </source>
</evidence>
<keyword evidence="4" id="KW-0732">Signal</keyword>
<keyword evidence="8 18" id="KW-0472">Membrane</keyword>
<dbReference type="PANTHER" id="PTHR18945">
    <property type="entry name" value="NEUROTRANSMITTER GATED ION CHANNEL"/>
    <property type="match status" value="1"/>
</dbReference>
<dbReference type="NCBIfam" id="TIGR00860">
    <property type="entry name" value="LIC"/>
    <property type="match status" value="1"/>
</dbReference>
<evidence type="ECO:0000256" key="14">
    <source>
        <dbReference type="ARBA" id="ARBA00023286"/>
    </source>
</evidence>
<dbReference type="GO" id="GO:0008068">
    <property type="term" value="F:extracellularly glutamate-gated chloride channel activity"/>
    <property type="evidence" value="ECO:0007669"/>
    <property type="project" value="UniProtKB-ARBA"/>
</dbReference>
<evidence type="ECO:0000259" key="19">
    <source>
        <dbReference type="Pfam" id="PF02931"/>
    </source>
</evidence>
<evidence type="ECO:0000256" key="11">
    <source>
        <dbReference type="ARBA" id="ARBA00023173"/>
    </source>
</evidence>
<evidence type="ECO:0000259" key="20">
    <source>
        <dbReference type="Pfam" id="PF02932"/>
    </source>
</evidence>
<dbReference type="InterPro" id="IPR006202">
    <property type="entry name" value="Neur_chan_lig-bd"/>
</dbReference>
<evidence type="ECO:0000256" key="12">
    <source>
        <dbReference type="ARBA" id="ARBA00023214"/>
    </source>
</evidence>
<evidence type="ECO:0000256" key="5">
    <source>
        <dbReference type="ARBA" id="ARBA00022989"/>
    </source>
</evidence>
<dbReference type="Proteomes" id="UP000215335">
    <property type="component" value="Unassembled WGS sequence"/>
</dbReference>
<feature type="non-terminal residue" evidence="21">
    <location>
        <position position="418"/>
    </location>
</feature>
<evidence type="ECO:0000256" key="17">
    <source>
        <dbReference type="ARBA" id="ARBA00061654"/>
    </source>
</evidence>
<evidence type="ECO:0000256" key="8">
    <source>
        <dbReference type="ARBA" id="ARBA00023136"/>
    </source>
</evidence>
<reference evidence="21 22" key="1">
    <citation type="journal article" date="2017" name="Curr. Biol.">
        <title>The Evolution of Venom by Co-option of Single-Copy Genes.</title>
        <authorList>
            <person name="Martinson E.O."/>
            <person name="Mrinalini"/>
            <person name="Kelkar Y.D."/>
            <person name="Chang C.H."/>
            <person name="Werren J.H."/>
        </authorList>
    </citation>
    <scope>NUCLEOTIDE SEQUENCE [LARGE SCALE GENOMIC DNA]</scope>
    <source>
        <strain evidence="21 22">Alberta</strain>
        <tissue evidence="21">Whole body</tissue>
    </source>
</reference>
<evidence type="ECO:0000256" key="2">
    <source>
        <dbReference type="ARBA" id="ARBA00022475"/>
    </source>
</evidence>
<dbReference type="Pfam" id="PF02932">
    <property type="entry name" value="Neur_chan_memb"/>
    <property type="match status" value="1"/>
</dbReference>
<keyword evidence="22" id="KW-1185">Reference proteome</keyword>
<dbReference type="OrthoDB" id="442503at2759"/>
<dbReference type="SUPFAM" id="SSF90112">
    <property type="entry name" value="Neurotransmitter-gated ion-channel transmembrane pore"/>
    <property type="match status" value="1"/>
</dbReference>
<evidence type="ECO:0000256" key="7">
    <source>
        <dbReference type="ARBA" id="ARBA00023065"/>
    </source>
</evidence>
<dbReference type="FunFam" id="1.20.58.390:FF:000024">
    <property type="entry name" value="Glutamate-gated chloride channel alpha"/>
    <property type="match status" value="1"/>
</dbReference>
<keyword evidence="10" id="KW-0675">Receptor</keyword>
<feature type="domain" description="Neurotransmitter-gated ion-channel transmembrane" evidence="20">
    <location>
        <begin position="170"/>
        <end position="267"/>
    </location>
</feature>
<dbReference type="Pfam" id="PF02931">
    <property type="entry name" value="Neur_chan_LBD"/>
    <property type="match status" value="1"/>
</dbReference>
<feature type="non-terminal residue" evidence="21">
    <location>
        <position position="1"/>
    </location>
</feature>
<dbReference type="PRINTS" id="PR00253">
    <property type="entry name" value="GABAARECEPTR"/>
</dbReference>
<dbReference type="InterPro" id="IPR038050">
    <property type="entry name" value="Neuro_actylchol_rec"/>
</dbReference>
<dbReference type="InterPro" id="IPR044721">
    <property type="entry name" value="GluCl_TM"/>
</dbReference>
<keyword evidence="14" id="KW-1071">Ligand-gated ion channel</keyword>
<comment type="similarity">
    <text evidence="17">Belongs to the ligand-gated ion channel (TC 1.A.9) family. Glutamate-gated chloride channel (TC 1.A.9.4) subfamily.</text>
</comment>
<dbReference type="InterPro" id="IPR036719">
    <property type="entry name" value="Neuro-gated_channel_TM_sf"/>
</dbReference>
<evidence type="ECO:0000313" key="21">
    <source>
        <dbReference type="EMBL" id="OXU26073.1"/>
    </source>
</evidence>
<gene>
    <name evidence="21" type="ORF">TSAR_001694</name>
</gene>
<keyword evidence="2" id="KW-1003">Cell membrane</keyword>
<evidence type="ECO:0000256" key="18">
    <source>
        <dbReference type="RuleBase" id="RU000687"/>
    </source>
</evidence>
<keyword evidence="15 18" id="KW-0407">Ion channel</keyword>
<protein>
    <submittedName>
        <fullName evidence="21">Uncharacterized protein</fullName>
    </submittedName>
</protein>
<organism evidence="21 22">
    <name type="scientific">Trichomalopsis sarcophagae</name>
    <dbReference type="NCBI Taxonomy" id="543379"/>
    <lineage>
        <taxon>Eukaryota</taxon>
        <taxon>Metazoa</taxon>
        <taxon>Ecdysozoa</taxon>
        <taxon>Arthropoda</taxon>
        <taxon>Hexapoda</taxon>
        <taxon>Insecta</taxon>
        <taxon>Pterygota</taxon>
        <taxon>Neoptera</taxon>
        <taxon>Endopterygota</taxon>
        <taxon>Hymenoptera</taxon>
        <taxon>Apocrita</taxon>
        <taxon>Proctotrupomorpha</taxon>
        <taxon>Chalcidoidea</taxon>
        <taxon>Pteromalidae</taxon>
        <taxon>Pteromalinae</taxon>
        <taxon>Trichomalopsis</taxon>
    </lineage>
</organism>
<keyword evidence="7 18" id="KW-0406">Ion transport</keyword>
<comment type="caution">
    <text evidence="18">Lacks conserved residue(s) required for the propagation of feature annotation.</text>
</comment>
<comment type="caution">
    <text evidence="21">The sequence shown here is derived from an EMBL/GenBank/DDBJ whole genome shotgun (WGS) entry which is preliminary data.</text>
</comment>
<dbReference type="InterPro" id="IPR006201">
    <property type="entry name" value="Neur_channel"/>
</dbReference>
<dbReference type="InterPro" id="IPR006029">
    <property type="entry name" value="Neurotrans-gated_channel_TM"/>
</dbReference>
<accession>A0A232F6I2</accession>
<evidence type="ECO:0000256" key="10">
    <source>
        <dbReference type="ARBA" id="ARBA00023170"/>
    </source>
</evidence>
<sequence length="418" mass="47070">EYSVQLTFREQWVDERLRFNDFGGKLKYLTLTDASRVWMPDLFFANEKEGHFHNIIMPNVYIRIFPDGSVLYSIRISLTLSCPMNLKLYPLDRQICSLRMASYGWTTADLVFLWKEGDPVQVVKNLHLPRFTLEKFLTDYCNSKTNTGEYSCLKVDLLFKREFSYYLIQIYIPCCMLVIVSWVSFWLDQSAVPARVSLGVTTLLTMATQTSGINASLPPVSYTKAIDVWTGVCLTFVFGALLEFALVNYASRSDIHRENMKKKYQEMEHSTSVDPASEPFEPDAAANFAMVKLATTGARLEIKGSAFLPEASGTAGGGQHVDGEDAAVRDTHATAEKKLLQVVAVQVPDEVQAHRRHRADNIPPRFRAVQSRVLVNVPISRGSGWRVSLDEDALGSRDVARGHLYYSQPRTATTQQAA</sequence>
<dbReference type="CDD" id="cd19062">
    <property type="entry name" value="LGIC_TM_GluCl"/>
    <property type="match status" value="1"/>
</dbReference>
<evidence type="ECO:0000256" key="6">
    <source>
        <dbReference type="ARBA" id="ARBA00023018"/>
    </source>
</evidence>
<dbReference type="STRING" id="543379.A0A232F6I2"/>
<evidence type="ECO:0000313" key="22">
    <source>
        <dbReference type="Proteomes" id="UP000215335"/>
    </source>
</evidence>
<evidence type="ECO:0000256" key="13">
    <source>
        <dbReference type="ARBA" id="ARBA00023257"/>
    </source>
</evidence>
<evidence type="ECO:0000256" key="1">
    <source>
        <dbReference type="ARBA" id="ARBA00022448"/>
    </source>
</evidence>
<dbReference type="InterPro" id="IPR006028">
    <property type="entry name" value="GABAA/Glycine_rcpt"/>
</dbReference>
<keyword evidence="5 18" id="KW-1133">Transmembrane helix</keyword>
<evidence type="ECO:0000256" key="16">
    <source>
        <dbReference type="ARBA" id="ARBA00034104"/>
    </source>
</evidence>
<keyword evidence="11" id="KW-0869">Chloride channel</keyword>
<keyword evidence="13" id="KW-0628">Postsynaptic cell membrane</keyword>
<keyword evidence="1 18" id="KW-0813">Transport</keyword>
<dbReference type="EMBL" id="NNAY01000883">
    <property type="protein sequence ID" value="OXU26073.1"/>
    <property type="molecule type" value="Genomic_DNA"/>
</dbReference>